<organism evidence="2 3">
    <name type="scientific">Melipona bicolor</name>
    <dbReference type="NCBI Taxonomy" id="60889"/>
    <lineage>
        <taxon>Eukaryota</taxon>
        <taxon>Metazoa</taxon>
        <taxon>Ecdysozoa</taxon>
        <taxon>Arthropoda</taxon>
        <taxon>Hexapoda</taxon>
        <taxon>Insecta</taxon>
        <taxon>Pterygota</taxon>
        <taxon>Neoptera</taxon>
        <taxon>Endopterygota</taxon>
        <taxon>Hymenoptera</taxon>
        <taxon>Apocrita</taxon>
        <taxon>Aculeata</taxon>
        <taxon>Apoidea</taxon>
        <taxon>Anthophila</taxon>
        <taxon>Apidae</taxon>
        <taxon>Melipona</taxon>
    </lineage>
</organism>
<dbReference type="Proteomes" id="UP001177670">
    <property type="component" value="Unassembled WGS sequence"/>
</dbReference>
<proteinExistence type="predicted"/>
<gene>
    <name evidence="2" type="ORF">K0M31_000428</name>
</gene>
<evidence type="ECO:0000313" key="2">
    <source>
        <dbReference type="EMBL" id="KAK1135856.1"/>
    </source>
</evidence>
<feature type="compositionally biased region" description="Acidic residues" evidence="1">
    <location>
        <begin position="1"/>
        <end position="19"/>
    </location>
</feature>
<comment type="caution">
    <text evidence="2">The sequence shown here is derived from an EMBL/GenBank/DDBJ whole genome shotgun (WGS) entry which is preliminary data.</text>
</comment>
<evidence type="ECO:0000313" key="3">
    <source>
        <dbReference type="Proteomes" id="UP001177670"/>
    </source>
</evidence>
<feature type="region of interest" description="Disordered" evidence="1">
    <location>
        <begin position="1"/>
        <end position="39"/>
    </location>
</feature>
<evidence type="ECO:0000256" key="1">
    <source>
        <dbReference type="SAM" id="MobiDB-lite"/>
    </source>
</evidence>
<protein>
    <submittedName>
        <fullName evidence="2">Uncharacterized protein</fullName>
    </submittedName>
</protein>
<name>A0AA40GDJ9_9HYME</name>
<dbReference type="EMBL" id="JAHYIQ010000001">
    <property type="protein sequence ID" value="KAK1135856.1"/>
    <property type="molecule type" value="Genomic_DNA"/>
</dbReference>
<sequence>MTTTTYDDDDDDDDDDDVDGDNRKKLQESKPTVGGVDRGAFTPCYLPESCFAELSREWGTGSTRARIRLS</sequence>
<dbReference type="AlphaFoldDB" id="A0AA40GDJ9"/>
<keyword evidence="3" id="KW-1185">Reference proteome</keyword>
<reference evidence="2" key="1">
    <citation type="submission" date="2021-10" db="EMBL/GenBank/DDBJ databases">
        <title>Melipona bicolor Genome sequencing and assembly.</title>
        <authorList>
            <person name="Araujo N.S."/>
            <person name="Arias M.C."/>
        </authorList>
    </citation>
    <scope>NUCLEOTIDE SEQUENCE</scope>
    <source>
        <strain evidence="2">USP_2M_L1-L4_2017</strain>
        <tissue evidence="2">Whole body</tissue>
    </source>
</reference>
<accession>A0AA40GDJ9</accession>